<dbReference type="GO" id="GO:0032259">
    <property type="term" value="P:methylation"/>
    <property type="evidence" value="ECO:0007669"/>
    <property type="project" value="UniProtKB-KW"/>
</dbReference>
<accession>A0A9X9XFK5</accession>
<name>A0A9X9XFK5_9PROT</name>
<dbReference type="SUPFAM" id="SSF53335">
    <property type="entry name" value="S-adenosyl-L-methionine-dependent methyltransferases"/>
    <property type="match status" value="1"/>
</dbReference>
<dbReference type="InterPro" id="IPR053188">
    <property type="entry name" value="FkbM_Methyltransferase"/>
</dbReference>
<keyword evidence="2" id="KW-0489">Methyltransferase</keyword>
<reference evidence="2" key="2">
    <citation type="journal article" date="2021" name="Syst. Appl. Microbiol.">
        <title>Roseomonas hellenica sp. nov., isolated from roots of wild-growing Alkanna tinctoria.</title>
        <authorList>
            <person name="Rat A."/>
            <person name="Naranjo H.D."/>
            <person name="Lebbe L."/>
            <person name="Cnockaert M."/>
            <person name="Krigas N."/>
            <person name="Grigoriadou K."/>
            <person name="Maloupa E."/>
            <person name="Willems A."/>
        </authorList>
    </citation>
    <scope>NUCLEOTIDE SEQUENCE</scope>
    <source>
        <strain evidence="2">LMG 31228</strain>
    </source>
</reference>
<reference evidence="2" key="1">
    <citation type="submission" date="2020-01" db="EMBL/GenBank/DDBJ databases">
        <authorList>
            <person name="Rat A."/>
        </authorList>
    </citation>
    <scope>NUCLEOTIDE SEQUENCE</scope>
    <source>
        <strain evidence="2">LMG 31228</strain>
    </source>
</reference>
<sequence>MNAVVPPSKWVPEFRDIAKFLPDWQPQCIFDVGANKGQSCTAYAGMFPAATIHAFEPVPQSFESLRIAAGQYPNIAVHQLALSSAPGIVKMTAAGASTMNRIVSGDTAESPDGIEVRAVPGHIVAAELGISRISFLKIDTEGHDLDVLLGFSPLLPQVDFVEVEAAMNPYNKTHVQFRLLEDTLRNFGFLLFRFYEQAMEFQRGGRPVLRRTNPLFINQRLVDTGGIQ</sequence>
<dbReference type="Pfam" id="PF05050">
    <property type="entry name" value="Methyltransf_21"/>
    <property type="match status" value="1"/>
</dbReference>
<dbReference type="NCBIfam" id="TIGR01444">
    <property type="entry name" value="fkbM_fam"/>
    <property type="match status" value="1"/>
</dbReference>
<feature type="domain" description="Methyltransferase FkbM" evidence="1">
    <location>
        <begin position="31"/>
        <end position="190"/>
    </location>
</feature>
<gene>
    <name evidence="2" type="ORF">GXW74_18515</name>
</gene>
<protein>
    <submittedName>
        <fullName evidence="2">FkbM family methyltransferase</fullName>
    </submittedName>
</protein>
<comment type="caution">
    <text evidence="2">The sequence shown here is derived from an EMBL/GenBank/DDBJ whole genome shotgun (WGS) entry which is preliminary data.</text>
</comment>
<dbReference type="PANTHER" id="PTHR36973">
    <property type="entry name" value="SLL1456 PROTEIN-RELATED"/>
    <property type="match status" value="1"/>
</dbReference>
<dbReference type="Gene3D" id="3.40.50.150">
    <property type="entry name" value="Vaccinia Virus protein VP39"/>
    <property type="match status" value="1"/>
</dbReference>
<keyword evidence="2" id="KW-0808">Transferase</keyword>
<dbReference type="PANTHER" id="PTHR36973:SF4">
    <property type="entry name" value="NODULATION PROTEIN"/>
    <property type="match status" value="1"/>
</dbReference>
<evidence type="ECO:0000313" key="3">
    <source>
        <dbReference type="Proteomes" id="UP001138709"/>
    </source>
</evidence>
<dbReference type="InterPro" id="IPR006342">
    <property type="entry name" value="FkbM_mtfrase"/>
</dbReference>
<keyword evidence="3" id="KW-1185">Reference proteome</keyword>
<dbReference type="Proteomes" id="UP001138709">
    <property type="component" value="Unassembled WGS sequence"/>
</dbReference>
<dbReference type="AlphaFoldDB" id="A0A9X9XFK5"/>
<dbReference type="EMBL" id="JAAEDL010000019">
    <property type="protein sequence ID" value="MBR0682491.1"/>
    <property type="molecule type" value="Genomic_DNA"/>
</dbReference>
<evidence type="ECO:0000259" key="1">
    <source>
        <dbReference type="Pfam" id="PF05050"/>
    </source>
</evidence>
<dbReference type="RefSeq" id="WP_211848022.1">
    <property type="nucleotide sequence ID" value="NZ_JAAEDL010000019.1"/>
</dbReference>
<proteinExistence type="predicted"/>
<organism evidence="2 3">
    <name type="scientific">Neoroseomonas eburnea</name>
    <dbReference type="NCBI Taxonomy" id="1346889"/>
    <lineage>
        <taxon>Bacteria</taxon>
        <taxon>Pseudomonadati</taxon>
        <taxon>Pseudomonadota</taxon>
        <taxon>Alphaproteobacteria</taxon>
        <taxon>Acetobacterales</taxon>
        <taxon>Acetobacteraceae</taxon>
        <taxon>Neoroseomonas</taxon>
    </lineage>
</organism>
<dbReference type="GO" id="GO:0008171">
    <property type="term" value="F:O-methyltransferase activity"/>
    <property type="evidence" value="ECO:0007669"/>
    <property type="project" value="TreeGrafter"/>
</dbReference>
<evidence type="ECO:0000313" key="2">
    <source>
        <dbReference type="EMBL" id="MBR0682491.1"/>
    </source>
</evidence>
<dbReference type="InterPro" id="IPR029063">
    <property type="entry name" value="SAM-dependent_MTases_sf"/>
</dbReference>